<feature type="compositionally biased region" description="Low complexity" evidence="1">
    <location>
        <begin position="221"/>
        <end position="241"/>
    </location>
</feature>
<evidence type="ECO:0000313" key="4">
    <source>
        <dbReference type="Proteomes" id="UP001161691"/>
    </source>
</evidence>
<proteinExistence type="predicted"/>
<keyword evidence="2" id="KW-0732">Signal</keyword>
<sequence length="359" mass="38188">MKHNKSTWAFCALLAVSLFFLIAAFAQSGRKTESMVAHDAAMAGMADMTGMAGMDMAGMDMAGMDMAGAAGIADMDDMDDMADMMNAMPQVDADMQDPLIDPMSLSAGHTHAGAAAESPSEKGVQAVWSWPEGEPEAGRSAKLVIRISGADGQPVRKFDVNSEKLLHLVAISTDLREFQHIHPEYQGEGAFVLPVTFQEGGNYRLFADFIPSGLNELTRSAEVSVSGGSESGSDPDGSRSSEFPAGPALLSQVAGGMEVELHFGHLMANMQTGLSVTFRDVDTGKPVSDLQPYLGSVGHIIAVDDKLQEYLHVHPVNAASTGPQALFGIAFPHSGVYKLWGQFQRDGQLLTIPFVVKVP</sequence>
<accession>A0ABT6TQD4</accession>
<dbReference type="EMBL" id="JAGRPV010000001">
    <property type="protein sequence ID" value="MDI4649053.1"/>
    <property type="molecule type" value="Genomic_DNA"/>
</dbReference>
<organism evidence="3 4">
    <name type="scientific">Cohnella hashimotonis</name>
    <dbReference type="NCBI Taxonomy" id="2826895"/>
    <lineage>
        <taxon>Bacteria</taxon>
        <taxon>Bacillati</taxon>
        <taxon>Bacillota</taxon>
        <taxon>Bacilli</taxon>
        <taxon>Bacillales</taxon>
        <taxon>Paenibacillaceae</taxon>
        <taxon>Cohnella</taxon>
    </lineage>
</organism>
<feature type="chain" id="PRO_5046155347" description="YtkA-like domain-containing protein" evidence="2">
    <location>
        <begin position="27"/>
        <end position="359"/>
    </location>
</feature>
<evidence type="ECO:0000256" key="2">
    <source>
        <dbReference type="SAM" id="SignalP"/>
    </source>
</evidence>
<evidence type="ECO:0008006" key="5">
    <source>
        <dbReference type="Google" id="ProtNLM"/>
    </source>
</evidence>
<dbReference type="Proteomes" id="UP001161691">
    <property type="component" value="Unassembled WGS sequence"/>
</dbReference>
<reference evidence="3" key="1">
    <citation type="submission" date="2023-04" db="EMBL/GenBank/DDBJ databases">
        <title>Comparative genomic analysis of Cohnella hashimotonis sp. nov., isolated from the International Space Station.</title>
        <authorList>
            <person name="Venkateswaran K."/>
            <person name="Simpson A."/>
        </authorList>
    </citation>
    <scope>NUCLEOTIDE SEQUENCE</scope>
    <source>
        <strain evidence="3">F6_2S_P_1</strain>
    </source>
</reference>
<feature type="region of interest" description="Disordered" evidence="1">
    <location>
        <begin position="221"/>
        <end position="245"/>
    </location>
</feature>
<evidence type="ECO:0000313" key="3">
    <source>
        <dbReference type="EMBL" id="MDI4649053.1"/>
    </source>
</evidence>
<name>A0ABT6TQD4_9BACL</name>
<dbReference type="RefSeq" id="WP_282911719.1">
    <property type="nucleotide sequence ID" value="NZ_JAGRPV010000001.1"/>
</dbReference>
<keyword evidence="4" id="KW-1185">Reference proteome</keyword>
<comment type="caution">
    <text evidence="3">The sequence shown here is derived from an EMBL/GenBank/DDBJ whole genome shotgun (WGS) entry which is preliminary data.</text>
</comment>
<gene>
    <name evidence="3" type="ORF">KB449_29210</name>
</gene>
<evidence type="ECO:0000256" key="1">
    <source>
        <dbReference type="SAM" id="MobiDB-lite"/>
    </source>
</evidence>
<feature type="signal peptide" evidence="2">
    <location>
        <begin position="1"/>
        <end position="26"/>
    </location>
</feature>
<protein>
    <recommendedName>
        <fullName evidence="5">YtkA-like domain-containing protein</fullName>
    </recommendedName>
</protein>